<dbReference type="Pfam" id="PF03692">
    <property type="entry name" value="CxxCxxCC"/>
    <property type="match status" value="1"/>
</dbReference>
<accession>E8X8I1</accession>
<dbReference type="EMBL" id="CP002487">
    <property type="protein sequence ID" value="ADX17515.1"/>
    <property type="molecule type" value="Genomic_DNA"/>
</dbReference>
<organism evidence="2 3">
    <name type="scientific">Salmonella typhimurium (strain 4/74)</name>
    <dbReference type="NCBI Taxonomy" id="909946"/>
    <lineage>
        <taxon>Bacteria</taxon>
        <taxon>Pseudomonadati</taxon>
        <taxon>Pseudomonadota</taxon>
        <taxon>Gammaproteobacteria</taxon>
        <taxon>Enterobacterales</taxon>
        <taxon>Enterobacteriaceae</taxon>
        <taxon>Salmonella</taxon>
    </lineage>
</organism>
<dbReference type="NCBIfam" id="NF003503">
    <property type="entry name" value="PRK05170.2-1"/>
    <property type="match status" value="1"/>
</dbReference>
<dbReference type="NCBIfam" id="NF003507">
    <property type="entry name" value="PRK05170.2-5"/>
    <property type="match status" value="1"/>
</dbReference>
<dbReference type="HOGENOM" id="CLU_109769_0_1_6"/>
<dbReference type="PANTHER" id="PTHR37421:SF1">
    <property type="entry name" value="UPF0260 PROTEIN YCGN"/>
    <property type="match status" value="1"/>
</dbReference>
<dbReference type="InterPro" id="IPR008228">
    <property type="entry name" value="UCP006173"/>
</dbReference>
<evidence type="ECO:0000313" key="3">
    <source>
        <dbReference type="Proteomes" id="UP000008978"/>
    </source>
</evidence>
<dbReference type="KEGG" id="seb:STM474_1832"/>
<dbReference type="HAMAP" id="MF_00676">
    <property type="entry name" value="UPF0260"/>
    <property type="match status" value="1"/>
</dbReference>
<evidence type="ECO:0000313" key="2">
    <source>
        <dbReference type="EMBL" id="ADX17515.1"/>
    </source>
</evidence>
<dbReference type="InterPro" id="IPR005358">
    <property type="entry name" value="Puta_zinc/iron-chelating_dom"/>
</dbReference>
<evidence type="ECO:0000256" key="1">
    <source>
        <dbReference type="HAMAP-Rule" id="MF_00676"/>
    </source>
</evidence>
<proteinExistence type="inferred from homology"/>
<gene>
    <name evidence="1 2" type="primary">ycgN</name>
    <name evidence="2" type="ordered locus">STM474_1832</name>
</gene>
<name>E8X8I1_SALT4</name>
<dbReference type="NCBIfam" id="NF003498">
    <property type="entry name" value="PRK05170.1-1"/>
    <property type="match status" value="1"/>
</dbReference>
<protein>
    <recommendedName>
        <fullName evidence="1">UPF0260 protein YcgN</fullName>
    </recommendedName>
</protein>
<sequence>MHLQARLVIRCSFSAMADTLMSDTPFWQRKTLDEMTDAEWESLCDGCGQCCLHKLMDEDTDEIYFTNVACRQLNIKTCQCRHYERRFEFEPDCIKLTRENLPDFEWLPMTCAYRLLAEGKPLPTWHPLLTGSKAAMHGERISVRHIAVKESEVRDWQDHILNKPSWAE</sequence>
<dbReference type="AlphaFoldDB" id="E8X8I1"/>
<comment type="similarity">
    <text evidence="1">Belongs to the UPF0260 family.</text>
</comment>
<reference evidence="2 3" key="1">
    <citation type="journal article" date="2011" name="J. Bacteriol.">
        <title>Genome sequences of Salmonella enterica serovar typhimurium, Choleraesuis, Dublin, and Gallinarum strains of well- defined virulence in food-producing animals.</title>
        <authorList>
            <person name="Richardson E.J."/>
            <person name="Limaye B."/>
            <person name="Inamdar H."/>
            <person name="Datta A."/>
            <person name="Manjari K.S."/>
            <person name="Pullinger G.D."/>
            <person name="Thomson N.R."/>
            <person name="Joshi R.R."/>
            <person name="Watson M."/>
            <person name="Stevens M.P."/>
        </authorList>
    </citation>
    <scope>NUCLEOTIDE SEQUENCE [LARGE SCALE GENOMIC DNA]</scope>
    <source>
        <strain evidence="3">4/74</strain>
    </source>
</reference>
<dbReference type="Proteomes" id="UP000008978">
    <property type="component" value="Chromosome"/>
</dbReference>
<dbReference type="PATRIC" id="fig|909946.3.peg.1872"/>
<dbReference type="PIRSF" id="PIRSF006173">
    <property type="entry name" value="UCP006173"/>
    <property type="match status" value="1"/>
</dbReference>
<dbReference type="NCBIfam" id="NF003501">
    <property type="entry name" value="PRK05170.1-5"/>
    <property type="match status" value="1"/>
</dbReference>
<dbReference type="PANTHER" id="PTHR37421">
    <property type="entry name" value="UPF0260 PROTEIN YCGN"/>
    <property type="match status" value="1"/>
</dbReference>